<dbReference type="Proteomes" id="UP000190256">
    <property type="component" value="Unassembled WGS sequence"/>
</dbReference>
<keyword evidence="4" id="KW-1185">Reference proteome</keyword>
<evidence type="ECO:0000313" key="4">
    <source>
        <dbReference type="Proteomes" id="UP000190206"/>
    </source>
</evidence>
<evidence type="ECO:0000259" key="1">
    <source>
        <dbReference type="Pfam" id="PF07872"/>
    </source>
</evidence>
<accession>A0A1S9II31</accession>
<organism evidence="3 5">
    <name type="scientific">Clostridium tepidum</name>
    <dbReference type="NCBI Taxonomy" id="1962263"/>
    <lineage>
        <taxon>Bacteria</taxon>
        <taxon>Bacillati</taxon>
        <taxon>Bacillota</taxon>
        <taxon>Clostridia</taxon>
        <taxon>Eubacteriales</taxon>
        <taxon>Clostridiaceae</taxon>
        <taxon>Clostridium</taxon>
    </lineage>
</organism>
<gene>
    <name evidence="2" type="ORF">BS637_08125</name>
    <name evidence="3" type="ORF">BS638_00715</name>
</gene>
<dbReference type="RefSeq" id="WP_078024240.1">
    <property type="nucleotide sequence ID" value="NZ_JADPGM010000006.1"/>
</dbReference>
<protein>
    <recommendedName>
        <fullName evidence="1">DUF1659 domain-containing protein</fullName>
    </recommendedName>
</protein>
<evidence type="ECO:0000313" key="5">
    <source>
        <dbReference type="Proteomes" id="UP000190256"/>
    </source>
</evidence>
<evidence type="ECO:0000313" key="2">
    <source>
        <dbReference type="EMBL" id="OOO62088.1"/>
    </source>
</evidence>
<dbReference type="EMBL" id="MRAD01000007">
    <property type="protein sequence ID" value="OOO62088.1"/>
    <property type="molecule type" value="Genomic_DNA"/>
</dbReference>
<feature type="domain" description="DUF1659" evidence="1">
    <location>
        <begin position="2"/>
        <end position="72"/>
    </location>
</feature>
<dbReference type="OrthoDB" id="1955198at2"/>
<dbReference type="EMBL" id="MRAE01000001">
    <property type="protein sequence ID" value="OOO69938.1"/>
    <property type="molecule type" value="Genomic_DNA"/>
</dbReference>
<dbReference type="AlphaFoldDB" id="A0A1S9II31"/>
<reference evidence="2 4" key="1">
    <citation type="submission" date="2016-12" db="EMBL/GenBank/DDBJ databases">
        <title>Clostridium tepidum sp. nov., a close relative of Clostridium sporogenes and Clostridium botulinum Group I.</title>
        <authorList>
            <person name="Dobritsa A.P."/>
            <person name="Kutumbaka K."/>
            <person name="Werner K."/>
            <person name="Samadpour M."/>
        </authorList>
    </citation>
    <scope>NUCLEOTIDE SEQUENCE [LARGE SCALE GENOMIC DNA]</scope>
    <source>
        <strain evidence="2 4">PE</strain>
    </source>
</reference>
<sequence>MAVSKNLLEKKLAISYSDGLDEKGKNIIKKATFKNVKLTAEPDAIMTVIDSISPLMPEGISEAIVEENYVLIK</sequence>
<dbReference type="Pfam" id="PF07872">
    <property type="entry name" value="DUF1659"/>
    <property type="match status" value="1"/>
</dbReference>
<proteinExistence type="predicted"/>
<dbReference type="Proteomes" id="UP000190206">
    <property type="component" value="Unassembled WGS sequence"/>
</dbReference>
<reference evidence="3 5" key="2">
    <citation type="submission" date="2016-12" db="EMBL/GenBank/DDBJ databases">
        <title>Clostridium tepidum sp. nov., a close relative of Clostridium sporogenes and Clostridium botulinum Group I.</title>
        <authorList>
            <person name="Dobritsa A.P."/>
            <person name="Kutumbaka K.K."/>
            <person name="Werner K."/>
            <person name="Wiedmann M."/>
            <person name="Asmus A."/>
            <person name="Samadpour M."/>
        </authorList>
    </citation>
    <scope>NUCLEOTIDE SEQUENCE [LARGE SCALE GENOMIC DNA]</scope>
    <source>
        <strain evidence="3 5">IEH 97212</strain>
    </source>
</reference>
<comment type="caution">
    <text evidence="3">The sequence shown here is derived from an EMBL/GenBank/DDBJ whole genome shotgun (WGS) entry which is preliminary data.</text>
</comment>
<name>A0A1S9II31_9CLOT</name>
<evidence type="ECO:0000313" key="3">
    <source>
        <dbReference type="EMBL" id="OOO69938.1"/>
    </source>
</evidence>
<dbReference type="InterPro" id="IPR012454">
    <property type="entry name" value="DUF1659"/>
</dbReference>